<keyword evidence="4 7" id="KW-1133">Transmembrane helix</keyword>
<feature type="transmembrane region" description="Helical" evidence="7">
    <location>
        <begin position="115"/>
        <end position="133"/>
    </location>
</feature>
<gene>
    <name evidence="9" type="ORF">DDK22_26195</name>
</gene>
<protein>
    <submittedName>
        <fullName evidence="9">FUSC family protein</fullName>
    </submittedName>
</protein>
<comment type="similarity">
    <text evidence="6">Belongs to the YccS/YhfK family.</text>
</comment>
<keyword evidence="2" id="KW-1003">Cell membrane</keyword>
<evidence type="ECO:0000313" key="9">
    <source>
        <dbReference type="EMBL" id="RCJ05527.1"/>
    </source>
</evidence>
<evidence type="ECO:0000313" key="10">
    <source>
        <dbReference type="Proteomes" id="UP000253501"/>
    </source>
</evidence>
<comment type="caution">
    <text evidence="9">The sequence shown here is derived from an EMBL/GenBank/DDBJ whole genome shotgun (WGS) entry which is preliminary data.</text>
</comment>
<dbReference type="GO" id="GO:0005886">
    <property type="term" value="C:plasma membrane"/>
    <property type="evidence" value="ECO:0007669"/>
    <property type="project" value="UniProtKB-SubCell"/>
</dbReference>
<evidence type="ECO:0000256" key="5">
    <source>
        <dbReference type="ARBA" id="ARBA00023136"/>
    </source>
</evidence>
<feature type="domain" description="Integral membrane bound transporter" evidence="8">
    <location>
        <begin position="382"/>
        <end position="506"/>
    </location>
</feature>
<sequence length="705" mass="73393">MFASALLARYWPDPVLLRRGIIYALSFLALAGIGWLTGDAGYLWSATASIWTCLADRQGTASARLSSLGAVGIGGAVASALGAAVAPAPWLAVLVVMAGGLAAGLAETRGPASALAAKLLYVVLVAACLQPAAGPDLAVQALQSGLDFLRGGVFACLACLALIPSARDDRPRTEIVAAYDALVRLATALADTRHGNDLATCKQDIRNRIEAARRAIEARRSLRDPSSLLHYAYAVSVADALFALLIVAGELRERAGAAHGLPMQPPLRHIARCVADAREQVGQALARHAPDLPALSAALRHELRRLTAPVANASAPPPYQSALSALARHPDFDRWRTSFRWPRRSIGHGLAQMLRGLADHAAGDALATRHALRLALAGSLSLVPAQWWRLDHGYWVAVTVIMVLSPQLQTTRQVSVKRFAGSLAGALCACVIGLLHPAPVVALGISAAFLAGAYASRLAGQPGAFAFCLTPAVILFSWVGAPAVDSSHFAALRGIDTALGCLIALATYYVLAPRAEMSRVFRHAVDAVAVNAVYLRAAFAASRVAEAAAPRAVPRLEALRIAAGRASTRAEHTLAQTSGALAPDYAGAYQRVHASARRMAALAGLVRAGVESGVFMLPAGAEVRALLTQLEAQLAELAMRPGLAGPAGSTERAPLPPAAAFDAFLAEQADYAAAHIAAAHAAVADLRTLGAAARKLPGRRRAHSG</sequence>
<feature type="transmembrane region" description="Helical" evidence="7">
    <location>
        <begin position="490"/>
        <end position="512"/>
    </location>
</feature>
<evidence type="ECO:0000256" key="6">
    <source>
        <dbReference type="ARBA" id="ARBA00043993"/>
    </source>
</evidence>
<feature type="transmembrane region" description="Helical" evidence="7">
    <location>
        <begin position="145"/>
        <end position="163"/>
    </location>
</feature>
<proteinExistence type="inferred from homology"/>
<feature type="transmembrane region" description="Helical" evidence="7">
    <location>
        <begin position="228"/>
        <end position="248"/>
    </location>
</feature>
<evidence type="ECO:0000256" key="7">
    <source>
        <dbReference type="SAM" id="Phobius"/>
    </source>
</evidence>
<evidence type="ECO:0000256" key="1">
    <source>
        <dbReference type="ARBA" id="ARBA00004651"/>
    </source>
</evidence>
<evidence type="ECO:0000256" key="3">
    <source>
        <dbReference type="ARBA" id="ARBA00022692"/>
    </source>
</evidence>
<keyword evidence="5 7" id="KW-0472">Membrane</keyword>
<dbReference type="EMBL" id="QDHA01000071">
    <property type="protein sequence ID" value="RCJ05527.1"/>
    <property type="molecule type" value="Genomic_DNA"/>
</dbReference>
<evidence type="ECO:0000256" key="4">
    <source>
        <dbReference type="ARBA" id="ARBA00022989"/>
    </source>
</evidence>
<keyword evidence="3 7" id="KW-0812">Transmembrane</keyword>
<dbReference type="Pfam" id="PF13515">
    <property type="entry name" value="FUSC_2"/>
    <property type="match status" value="1"/>
</dbReference>
<reference evidence="9 10" key="1">
    <citation type="submission" date="2018-04" db="EMBL/GenBank/DDBJ databases">
        <title>Cupriavidus necator CR12 genome sequencing and assembly.</title>
        <authorList>
            <person name="Ben Fekih I."/>
            <person name="Mazhar H.S."/>
            <person name="Bello S.K."/>
            <person name="Rensing C."/>
        </authorList>
    </citation>
    <scope>NUCLEOTIDE SEQUENCE [LARGE SCALE GENOMIC DNA]</scope>
    <source>
        <strain evidence="9 10">CR12</strain>
    </source>
</reference>
<evidence type="ECO:0000256" key="2">
    <source>
        <dbReference type="ARBA" id="ARBA00022475"/>
    </source>
</evidence>
<dbReference type="RefSeq" id="WP_114134456.1">
    <property type="nucleotide sequence ID" value="NZ_CP068434.1"/>
</dbReference>
<feature type="transmembrane region" description="Helical" evidence="7">
    <location>
        <begin position="90"/>
        <end position="108"/>
    </location>
</feature>
<feature type="transmembrane region" description="Helical" evidence="7">
    <location>
        <begin position="464"/>
        <end position="484"/>
    </location>
</feature>
<name>A0A367PE75_CUPNE</name>
<feature type="transmembrane region" description="Helical" evidence="7">
    <location>
        <begin position="20"/>
        <end position="44"/>
    </location>
</feature>
<dbReference type="AlphaFoldDB" id="A0A367PE75"/>
<comment type="subcellular location">
    <subcellularLocation>
        <location evidence="1">Cell membrane</location>
        <topology evidence="1">Multi-pass membrane protein</topology>
    </subcellularLocation>
</comment>
<evidence type="ECO:0000259" key="8">
    <source>
        <dbReference type="Pfam" id="PF13515"/>
    </source>
</evidence>
<dbReference type="PANTHER" id="PTHR30509:SF9">
    <property type="entry name" value="MULTIDRUG RESISTANCE PROTEIN MDTO"/>
    <property type="match status" value="1"/>
</dbReference>
<dbReference type="PANTHER" id="PTHR30509">
    <property type="entry name" value="P-HYDROXYBENZOIC ACID EFFLUX PUMP SUBUNIT-RELATED"/>
    <property type="match status" value="1"/>
</dbReference>
<feature type="transmembrane region" description="Helical" evidence="7">
    <location>
        <begin position="419"/>
        <end position="452"/>
    </location>
</feature>
<dbReference type="InterPro" id="IPR049453">
    <property type="entry name" value="Memb_transporter_dom"/>
</dbReference>
<organism evidence="9 10">
    <name type="scientific">Cupriavidus necator</name>
    <name type="common">Alcaligenes eutrophus</name>
    <name type="synonym">Ralstonia eutropha</name>
    <dbReference type="NCBI Taxonomy" id="106590"/>
    <lineage>
        <taxon>Bacteria</taxon>
        <taxon>Pseudomonadati</taxon>
        <taxon>Pseudomonadota</taxon>
        <taxon>Betaproteobacteria</taxon>
        <taxon>Burkholderiales</taxon>
        <taxon>Burkholderiaceae</taxon>
        <taxon>Cupriavidus</taxon>
    </lineage>
</organism>
<accession>A0A367PE75</accession>
<dbReference type="Proteomes" id="UP000253501">
    <property type="component" value="Unassembled WGS sequence"/>
</dbReference>